<dbReference type="EMBL" id="MRVI01000001">
    <property type="protein sequence ID" value="OOC62669.1"/>
    <property type="molecule type" value="Genomic_DNA"/>
</dbReference>
<dbReference type="PANTHER" id="PTHR47506:SF6">
    <property type="entry name" value="HTH-TYPE TRANSCRIPTIONAL REPRESSOR NEMR"/>
    <property type="match status" value="1"/>
</dbReference>
<keyword evidence="3" id="KW-0804">Transcription</keyword>
<dbReference type="PANTHER" id="PTHR47506">
    <property type="entry name" value="TRANSCRIPTIONAL REGULATORY PROTEIN"/>
    <property type="match status" value="1"/>
</dbReference>
<name>A0ABX3JZQ7_9BACL</name>
<evidence type="ECO:0000313" key="7">
    <source>
        <dbReference type="Proteomes" id="UP000189059"/>
    </source>
</evidence>
<comment type="caution">
    <text evidence="6">The sequence shown here is derived from an EMBL/GenBank/DDBJ whole genome shotgun (WGS) entry which is preliminary data.</text>
</comment>
<evidence type="ECO:0000256" key="4">
    <source>
        <dbReference type="PROSITE-ProRule" id="PRU00335"/>
    </source>
</evidence>
<evidence type="ECO:0000313" key="6">
    <source>
        <dbReference type="EMBL" id="OOC62669.1"/>
    </source>
</evidence>
<dbReference type="PRINTS" id="PR00455">
    <property type="entry name" value="HTHTETR"/>
</dbReference>
<dbReference type="InterPro" id="IPR001647">
    <property type="entry name" value="HTH_TetR"/>
</dbReference>
<dbReference type="Pfam" id="PF00440">
    <property type="entry name" value="TetR_N"/>
    <property type="match status" value="1"/>
</dbReference>
<protein>
    <recommendedName>
        <fullName evidence="5">HTH tetR-type domain-containing protein</fullName>
    </recommendedName>
</protein>
<proteinExistence type="predicted"/>
<dbReference type="PROSITE" id="PS50977">
    <property type="entry name" value="HTH_TETR_2"/>
    <property type="match status" value="1"/>
</dbReference>
<dbReference type="Gene3D" id="1.10.357.10">
    <property type="entry name" value="Tetracycline Repressor, domain 2"/>
    <property type="match status" value="1"/>
</dbReference>
<evidence type="ECO:0000256" key="1">
    <source>
        <dbReference type="ARBA" id="ARBA00023015"/>
    </source>
</evidence>
<dbReference type="RefSeq" id="WP_077567447.1">
    <property type="nucleotide sequence ID" value="NZ_MRVI01000001.1"/>
</dbReference>
<sequence length="191" mass="22722">MKAQEIKRSALAQFVIKGYEATSLDDIVKEVGIKKQSIYTHFKTKEDIFLQVMQDTINNEVSFIKKFFDDNEKSQLKDTLHKLLIKYKDRYLKQEDLDLRFLLRMAFLPPFHLQSTVMSQFHKYNHELEKMLKRTFERDENINVTPEEGMISFSNFLDGIFVELIYSGSSIEKFERRLAISWDIYWKGISV</sequence>
<gene>
    <name evidence="6" type="ORF">BBD40_12860</name>
</gene>
<dbReference type="Proteomes" id="UP000189059">
    <property type="component" value="Unassembled WGS sequence"/>
</dbReference>
<feature type="domain" description="HTH tetR-type" evidence="5">
    <location>
        <begin position="1"/>
        <end position="60"/>
    </location>
</feature>
<evidence type="ECO:0000256" key="3">
    <source>
        <dbReference type="ARBA" id="ARBA00023163"/>
    </source>
</evidence>
<keyword evidence="2 4" id="KW-0238">DNA-binding</keyword>
<keyword evidence="7" id="KW-1185">Reference proteome</keyword>
<evidence type="ECO:0000256" key="2">
    <source>
        <dbReference type="ARBA" id="ARBA00023125"/>
    </source>
</evidence>
<evidence type="ECO:0000259" key="5">
    <source>
        <dbReference type="PROSITE" id="PS50977"/>
    </source>
</evidence>
<dbReference type="Gene3D" id="1.10.10.60">
    <property type="entry name" value="Homeodomain-like"/>
    <property type="match status" value="1"/>
</dbReference>
<dbReference type="InterPro" id="IPR009057">
    <property type="entry name" value="Homeodomain-like_sf"/>
</dbReference>
<keyword evidence="1" id="KW-0805">Transcription regulation</keyword>
<dbReference type="SUPFAM" id="SSF46689">
    <property type="entry name" value="Homeodomain-like"/>
    <property type="match status" value="1"/>
</dbReference>
<reference evidence="6 7" key="1">
    <citation type="submission" date="2016-12" db="EMBL/GenBank/DDBJ databases">
        <title>Genome sequencing and description of Paenibacillus sp. nov. from high altitude lake in the Indian Trans- Himalayas.</title>
        <authorList>
            <person name="Kiran S."/>
            <person name="Swarnkar M.K."/>
            <person name="Rana A."/>
            <person name="Tewari R."/>
            <person name="Gulati A."/>
        </authorList>
    </citation>
    <scope>NUCLEOTIDE SEQUENCE [LARGE SCALE GENOMIC DNA]</scope>
    <source>
        <strain evidence="6 7">IHBB 9951</strain>
    </source>
</reference>
<organism evidence="6 7">
    <name type="scientific">Paenibacillus ihbetae</name>
    <dbReference type="NCBI Taxonomy" id="1870820"/>
    <lineage>
        <taxon>Bacteria</taxon>
        <taxon>Bacillati</taxon>
        <taxon>Bacillota</taxon>
        <taxon>Bacilli</taxon>
        <taxon>Bacillales</taxon>
        <taxon>Paenibacillaceae</taxon>
        <taxon>Paenibacillus</taxon>
    </lineage>
</organism>
<feature type="DNA-binding region" description="H-T-H motif" evidence="4">
    <location>
        <begin position="23"/>
        <end position="42"/>
    </location>
</feature>
<accession>A0ABX3JZQ7</accession>